<dbReference type="EMBL" id="BAAAIH010000024">
    <property type="protein sequence ID" value="GAA1279616.1"/>
    <property type="molecule type" value="Genomic_DNA"/>
</dbReference>
<evidence type="ECO:0000313" key="2">
    <source>
        <dbReference type="Proteomes" id="UP001500282"/>
    </source>
</evidence>
<comment type="caution">
    <text evidence="1">The sequence shown here is derived from an EMBL/GenBank/DDBJ whole genome shotgun (WGS) entry which is preliminary data.</text>
</comment>
<protein>
    <submittedName>
        <fullName evidence="1">Uncharacterized protein</fullName>
    </submittedName>
</protein>
<evidence type="ECO:0000313" key="1">
    <source>
        <dbReference type="EMBL" id="GAA1279616.1"/>
    </source>
</evidence>
<sequence length="138" mass="15018">MTTNTEQWTPPTGSQAAALPTGTWWDAVRVPEDIGEHALGVLGARSGAVIKDRCNTLYWLIAPGSAATWNLYRVHVLSAVEGVATYLGVPPVDRLTPPGSHWRVPFTRDGYLTDPRLLYKALIRALLAVAGDGRREGR</sequence>
<organism evidence="1 2">
    <name type="scientific">Streptomyces javensis</name>
    <dbReference type="NCBI Taxonomy" id="114698"/>
    <lineage>
        <taxon>Bacteria</taxon>
        <taxon>Bacillati</taxon>
        <taxon>Actinomycetota</taxon>
        <taxon>Actinomycetes</taxon>
        <taxon>Kitasatosporales</taxon>
        <taxon>Streptomycetaceae</taxon>
        <taxon>Streptomyces</taxon>
        <taxon>Streptomyces violaceusniger group</taxon>
    </lineage>
</organism>
<name>A0ABN1X542_9ACTN</name>
<dbReference type="Proteomes" id="UP001500282">
    <property type="component" value="Unassembled WGS sequence"/>
</dbReference>
<accession>A0ABN1X542</accession>
<reference evidence="1 2" key="1">
    <citation type="journal article" date="2019" name="Int. J. Syst. Evol. Microbiol.">
        <title>The Global Catalogue of Microorganisms (GCM) 10K type strain sequencing project: providing services to taxonomists for standard genome sequencing and annotation.</title>
        <authorList>
            <consortium name="The Broad Institute Genomics Platform"/>
            <consortium name="The Broad Institute Genome Sequencing Center for Infectious Disease"/>
            <person name="Wu L."/>
            <person name="Ma J."/>
        </authorList>
    </citation>
    <scope>NUCLEOTIDE SEQUENCE [LARGE SCALE GENOMIC DNA]</scope>
    <source>
        <strain evidence="1 2">JCM 11448</strain>
    </source>
</reference>
<gene>
    <name evidence="1" type="ORF">GCM10009579_44000</name>
</gene>
<proteinExistence type="predicted"/>
<keyword evidence="2" id="KW-1185">Reference proteome</keyword>